<feature type="transmembrane region" description="Helical" evidence="9">
    <location>
        <begin position="30"/>
        <end position="60"/>
    </location>
</feature>
<dbReference type="GeneID" id="56034498"/>
<feature type="domain" description="ABC transmembrane type-1" evidence="11">
    <location>
        <begin position="32"/>
        <end position="336"/>
    </location>
</feature>
<name>A0A7D5H3L5_9EURY</name>
<proteinExistence type="predicted"/>
<evidence type="ECO:0000259" key="10">
    <source>
        <dbReference type="PROSITE" id="PS50893"/>
    </source>
</evidence>
<dbReference type="InterPro" id="IPR011527">
    <property type="entry name" value="ABC1_TM_dom"/>
</dbReference>
<dbReference type="PROSITE" id="PS50929">
    <property type="entry name" value="ABC_TM1F"/>
    <property type="match status" value="1"/>
</dbReference>
<dbReference type="Gene3D" id="3.40.50.300">
    <property type="entry name" value="P-loop containing nucleotide triphosphate hydrolases"/>
    <property type="match status" value="1"/>
</dbReference>
<dbReference type="GO" id="GO:0005886">
    <property type="term" value="C:plasma membrane"/>
    <property type="evidence" value="ECO:0007669"/>
    <property type="project" value="UniProtKB-SubCell"/>
</dbReference>
<dbReference type="InterPro" id="IPR003439">
    <property type="entry name" value="ABC_transporter-like_ATP-bd"/>
</dbReference>
<dbReference type="GO" id="GO:0015421">
    <property type="term" value="F:ABC-type oligopeptide transporter activity"/>
    <property type="evidence" value="ECO:0007669"/>
    <property type="project" value="TreeGrafter"/>
</dbReference>
<evidence type="ECO:0000256" key="9">
    <source>
        <dbReference type="SAM" id="Phobius"/>
    </source>
</evidence>
<dbReference type="InterPro" id="IPR017871">
    <property type="entry name" value="ABC_transporter-like_CS"/>
</dbReference>
<dbReference type="EMBL" id="CP058601">
    <property type="protein sequence ID" value="QLG49951.1"/>
    <property type="molecule type" value="Genomic_DNA"/>
</dbReference>
<dbReference type="Gene3D" id="1.20.1560.10">
    <property type="entry name" value="ABC transporter type 1, transmembrane domain"/>
    <property type="match status" value="1"/>
</dbReference>
<dbReference type="AlphaFoldDB" id="A0A7D5H3L5"/>
<feature type="transmembrane region" description="Helical" evidence="9">
    <location>
        <begin position="160"/>
        <end position="180"/>
    </location>
</feature>
<dbReference type="Proteomes" id="UP000509241">
    <property type="component" value="Chromosome"/>
</dbReference>
<dbReference type="InterPro" id="IPR003593">
    <property type="entry name" value="AAA+_ATPase"/>
</dbReference>
<dbReference type="PROSITE" id="PS50893">
    <property type="entry name" value="ABC_TRANSPORTER_2"/>
    <property type="match status" value="1"/>
</dbReference>
<dbReference type="FunFam" id="3.40.50.300:FF:000221">
    <property type="entry name" value="Multidrug ABC transporter ATP-binding protein"/>
    <property type="match status" value="1"/>
</dbReference>
<evidence type="ECO:0000313" key="12">
    <source>
        <dbReference type="EMBL" id="QLG49951.1"/>
    </source>
</evidence>
<dbReference type="RefSeq" id="WP_179261989.1">
    <property type="nucleotide sequence ID" value="NZ_CP058601.1"/>
</dbReference>
<evidence type="ECO:0000256" key="7">
    <source>
        <dbReference type="ARBA" id="ARBA00022989"/>
    </source>
</evidence>
<reference evidence="12 13" key="1">
    <citation type="submission" date="2020-07" db="EMBL/GenBank/DDBJ databases">
        <authorList>
            <person name="Cui H."/>
        </authorList>
    </citation>
    <scope>NUCLEOTIDE SEQUENCE [LARGE SCALE GENOMIC DNA]</scope>
    <source>
        <strain evidence="12 13">YPL8</strain>
    </source>
</reference>
<evidence type="ECO:0000256" key="6">
    <source>
        <dbReference type="ARBA" id="ARBA00022840"/>
    </source>
</evidence>
<evidence type="ECO:0000256" key="2">
    <source>
        <dbReference type="ARBA" id="ARBA00022448"/>
    </source>
</evidence>
<keyword evidence="3" id="KW-1003">Cell membrane</keyword>
<dbReference type="CDD" id="cd18565">
    <property type="entry name" value="ABC_6TM_exporter_like"/>
    <property type="match status" value="1"/>
</dbReference>
<gene>
    <name evidence="12" type="ORF">HYG82_14365</name>
</gene>
<keyword evidence="2" id="KW-0813">Transport</keyword>
<comment type="subcellular location">
    <subcellularLocation>
        <location evidence="1">Cell membrane</location>
        <topology evidence="1">Multi-pass membrane protein</topology>
    </subcellularLocation>
</comment>
<dbReference type="PANTHER" id="PTHR43394:SF1">
    <property type="entry name" value="ATP-BINDING CASSETTE SUB-FAMILY B MEMBER 10, MITOCHONDRIAL"/>
    <property type="match status" value="1"/>
</dbReference>
<dbReference type="PROSITE" id="PS00211">
    <property type="entry name" value="ABC_TRANSPORTER_1"/>
    <property type="match status" value="1"/>
</dbReference>
<accession>A0A7D5H3L5</accession>
<evidence type="ECO:0000313" key="13">
    <source>
        <dbReference type="Proteomes" id="UP000509241"/>
    </source>
</evidence>
<feature type="domain" description="ABC transporter" evidence="10">
    <location>
        <begin position="371"/>
        <end position="606"/>
    </location>
</feature>
<evidence type="ECO:0000256" key="1">
    <source>
        <dbReference type="ARBA" id="ARBA00004651"/>
    </source>
</evidence>
<keyword evidence="6 12" id="KW-0067">ATP-binding</keyword>
<keyword evidence="8 9" id="KW-0472">Membrane</keyword>
<evidence type="ECO:0000259" key="11">
    <source>
        <dbReference type="PROSITE" id="PS50929"/>
    </source>
</evidence>
<dbReference type="Pfam" id="PF00664">
    <property type="entry name" value="ABC_membrane"/>
    <property type="match status" value="1"/>
</dbReference>
<feature type="transmembrane region" description="Helical" evidence="9">
    <location>
        <begin position="273"/>
        <end position="293"/>
    </location>
</feature>
<dbReference type="GO" id="GO:0016887">
    <property type="term" value="F:ATP hydrolysis activity"/>
    <property type="evidence" value="ECO:0007669"/>
    <property type="project" value="InterPro"/>
</dbReference>
<sequence length="625" mass="69963">MSRRDFAEAAGTQMPLLRIIRTVGRPNLPYFLLGIVGTTVGTFASYADIYLIGLAIDAIFNQQAFSVPLLSESLLPESQMGLLFQTVIFLIAFKAADIIATMCGRFGFNVFAQRVLHDLRVETFDTAQRLGIEFFDTNESGDVMNVLNDDINKLEEFLTFSIRHTIWIVASLSASMIFMLELNVQLAFVVLVASPLFAGINYWFSQELEKRQDIVRAKAGSLNAQLKTSLSGIYQIKSSNAEAFETERVEQASDDHLQARWDDRRIYARQRPLMRLLSGAWLLLILVIGFYWIVVEPPMFFEGTLTAGQLIPFLIYMQRLTKPMQDFGWILEKYKEAKASAKRILGISRGDEYTPTQAEFDPSIPITQGSVEWNNVQFRYPGSSEQALTDISMSVDAGETIGIVGTTGAGKSTLTKLLLKFYVPDSGRIRVDGHDLDDIAPATLRSAVGYVSQDPYLFDRSIRENITYSYPEATDEEIKAAAKTAGIHDFVGRLPDGYHTNVGEHGEKLSGGQKQRIAIARAILQDPPLMILDEATSHVDNETESFIQRNLEELTANRTTFIIAHRISTVRTADRIFVLKDGMIREKGDHTDLLAQEGVYTDLWNIQVGDVQSVTEDSRSIDSQL</sequence>
<dbReference type="InterPro" id="IPR027417">
    <property type="entry name" value="P-loop_NTPase"/>
</dbReference>
<dbReference type="GO" id="GO:0005524">
    <property type="term" value="F:ATP binding"/>
    <property type="evidence" value="ECO:0007669"/>
    <property type="project" value="UniProtKB-KW"/>
</dbReference>
<dbReference type="SMART" id="SM00382">
    <property type="entry name" value="AAA"/>
    <property type="match status" value="1"/>
</dbReference>
<dbReference type="SUPFAM" id="SSF52540">
    <property type="entry name" value="P-loop containing nucleoside triphosphate hydrolases"/>
    <property type="match status" value="1"/>
</dbReference>
<keyword evidence="13" id="KW-1185">Reference proteome</keyword>
<feature type="transmembrane region" description="Helical" evidence="9">
    <location>
        <begin position="186"/>
        <end position="204"/>
    </location>
</feature>
<evidence type="ECO:0000256" key="3">
    <source>
        <dbReference type="ARBA" id="ARBA00022475"/>
    </source>
</evidence>
<keyword evidence="7 9" id="KW-1133">Transmembrane helix</keyword>
<evidence type="ECO:0000256" key="8">
    <source>
        <dbReference type="ARBA" id="ARBA00023136"/>
    </source>
</evidence>
<dbReference type="InterPro" id="IPR036640">
    <property type="entry name" value="ABC1_TM_sf"/>
</dbReference>
<keyword evidence="4 9" id="KW-0812">Transmembrane</keyword>
<dbReference type="KEGG" id="haly:HYG82_14365"/>
<dbReference type="PANTHER" id="PTHR43394">
    <property type="entry name" value="ATP-DEPENDENT PERMEASE MDL1, MITOCHONDRIAL"/>
    <property type="match status" value="1"/>
</dbReference>
<protein>
    <submittedName>
        <fullName evidence="12">ABC transporter ATP-binding protein</fullName>
    </submittedName>
</protein>
<dbReference type="SUPFAM" id="SSF90123">
    <property type="entry name" value="ABC transporter transmembrane region"/>
    <property type="match status" value="1"/>
</dbReference>
<evidence type="ECO:0000256" key="5">
    <source>
        <dbReference type="ARBA" id="ARBA00022741"/>
    </source>
</evidence>
<organism evidence="12 13">
    <name type="scientific">Natrinema halophilum</name>
    <dbReference type="NCBI Taxonomy" id="1699371"/>
    <lineage>
        <taxon>Archaea</taxon>
        <taxon>Methanobacteriati</taxon>
        <taxon>Methanobacteriota</taxon>
        <taxon>Stenosarchaea group</taxon>
        <taxon>Halobacteria</taxon>
        <taxon>Halobacteriales</taxon>
        <taxon>Natrialbaceae</taxon>
        <taxon>Natrinema</taxon>
    </lineage>
</organism>
<dbReference type="OrthoDB" id="121502at2157"/>
<dbReference type="Pfam" id="PF00005">
    <property type="entry name" value="ABC_tran"/>
    <property type="match status" value="1"/>
</dbReference>
<keyword evidence="5" id="KW-0547">Nucleotide-binding</keyword>
<evidence type="ECO:0000256" key="4">
    <source>
        <dbReference type="ARBA" id="ARBA00022692"/>
    </source>
</evidence>
<dbReference type="InterPro" id="IPR039421">
    <property type="entry name" value="Type_1_exporter"/>
</dbReference>
<feature type="transmembrane region" description="Helical" evidence="9">
    <location>
        <begin position="80"/>
        <end position="100"/>
    </location>
</feature>